<dbReference type="GO" id="GO:0000287">
    <property type="term" value="F:magnesium ion binding"/>
    <property type="evidence" value="ECO:0007669"/>
    <property type="project" value="InterPro"/>
</dbReference>
<gene>
    <name evidence="1" type="ORF">ESN35_03140</name>
</gene>
<dbReference type="SUPFAM" id="SSF103084">
    <property type="entry name" value="Holliday junction resolvase RusA"/>
    <property type="match status" value="1"/>
</dbReference>
<dbReference type="GO" id="GO:0006310">
    <property type="term" value="P:DNA recombination"/>
    <property type="evidence" value="ECO:0007669"/>
    <property type="project" value="InterPro"/>
</dbReference>
<dbReference type="GO" id="GO:0006281">
    <property type="term" value="P:DNA repair"/>
    <property type="evidence" value="ECO:0007669"/>
    <property type="project" value="InterPro"/>
</dbReference>
<accession>A0A4P6DV10</accession>
<organism evidence="1 2">
    <name type="scientific">Bifidobacterium pullorum subsp. gallinarum</name>
    <dbReference type="NCBI Taxonomy" id="78344"/>
    <lineage>
        <taxon>Bacteria</taxon>
        <taxon>Bacillati</taxon>
        <taxon>Actinomycetota</taxon>
        <taxon>Actinomycetes</taxon>
        <taxon>Bifidobacteriales</taxon>
        <taxon>Bifidobacteriaceae</taxon>
        <taxon>Bifidobacterium</taxon>
    </lineage>
</organism>
<proteinExistence type="predicted"/>
<dbReference type="Proteomes" id="UP000293589">
    <property type="component" value="Chromosome"/>
</dbReference>
<dbReference type="AlphaFoldDB" id="A0A4P6DV10"/>
<sequence length="154" mass="17339">MVVNLDSHLDADFCCEMGEQLVTVDVGENIRLKSNGQQGNPYRNNQRQMALKRLGLVTARNLLNLGSLHTAGSMVDLLCSVRYPKRVHRVDPPSMWPTCKPIIDGFTEAGLWVDDDSTHIRRTMFQHDPNPTGVKGLWSITFHIIPIQTEGDQE</sequence>
<name>A0A4P6DV10_9BIFI</name>
<reference evidence="1 2" key="1">
    <citation type="submission" date="2019-01" db="EMBL/GenBank/DDBJ databases">
        <title>Complete genome sequence of Bifidobacterium gallinarum CACC 514.</title>
        <authorList>
            <person name="Jung M."/>
        </authorList>
    </citation>
    <scope>NUCLEOTIDE SEQUENCE [LARGE SCALE GENOMIC DNA]</scope>
    <source>
        <strain evidence="1 2">CACC 514</strain>
    </source>
</reference>
<dbReference type="KEGG" id="bgx:ESN35_03140"/>
<dbReference type="EMBL" id="CP035464">
    <property type="protein sequence ID" value="QAY32530.1"/>
    <property type="molecule type" value="Genomic_DNA"/>
</dbReference>
<dbReference type="RefSeq" id="WP_129237025.1">
    <property type="nucleotide sequence ID" value="NZ_CP035464.1"/>
</dbReference>
<evidence type="ECO:0000313" key="2">
    <source>
        <dbReference type="Proteomes" id="UP000293589"/>
    </source>
</evidence>
<evidence type="ECO:0000313" key="1">
    <source>
        <dbReference type="EMBL" id="QAY32530.1"/>
    </source>
</evidence>
<protein>
    <submittedName>
        <fullName evidence="1">Uncharacterized protein</fullName>
    </submittedName>
</protein>
<dbReference type="InterPro" id="IPR036614">
    <property type="entry name" value="RusA-like_sf"/>
</dbReference>